<evidence type="ECO:0000313" key="2">
    <source>
        <dbReference type="Proteomes" id="UP001239111"/>
    </source>
</evidence>
<dbReference type="EMBL" id="CM056741">
    <property type="protein sequence ID" value="KAJ8687405.1"/>
    <property type="molecule type" value="Genomic_DNA"/>
</dbReference>
<gene>
    <name evidence="1" type="ORF">QAD02_023199</name>
</gene>
<sequence length="469" mass="51794">MNGKAARLFVSRRTILPDGVKPAIIVVTDGVIEEIIRCSSENEINQVKRRYIDVDCNDFGNLILMPGVVDSHVHVNEPGRTEWEGFWTATRAAAAGGVTTLVDMPLNSIPPTTTVENLKTKVRAAKNQSFVDVGFWGGVIPGNHLNLKPLVEAGVVGFKCFLCPSGVDEFPHVDENDVRAALSELQYTNSLLAFHAECEVGNTFEQIKGNPCNYETYLQTRPPEMETNAITMIMNMCETYQCRCHIVHLSAGKALNLIRQAKQKQLPLTVETCYHYLCLAAETIPNCATQFKCCPPIRDETNQEKLWMGIEDGSVDMVVSDHSPSSADLKAGGDFLKAWGGISSLQFGLSLLWTGIKNRPTTNLGLVDVARLLCAAPAQLCGLQDRKGSLRPGMHADFVVWDPDSSFQVQEREILHKHKLTPYKGDRLFGKVLATIVRGDFVYKHGEFCAEPFGQPLLAQPFLASLLDF</sequence>
<protein>
    <submittedName>
        <fullName evidence="1">Uncharacterized protein</fullName>
    </submittedName>
</protein>
<comment type="caution">
    <text evidence="1">The sequence shown here is derived from an EMBL/GenBank/DDBJ whole genome shotgun (WGS) entry which is preliminary data.</text>
</comment>
<dbReference type="Proteomes" id="UP001239111">
    <property type="component" value="Chromosome 1"/>
</dbReference>
<keyword evidence="2" id="KW-1185">Reference proteome</keyword>
<evidence type="ECO:0000313" key="1">
    <source>
        <dbReference type="EMBL" id="KAJ8687405.1"/>
    </source>
</evidence>
<proteinExistence type="predicted"/>
<organism evidence="1 2">
    <name type="scientific">Eretmocerus hayati</name>
    <dbReference type="NCBI Taxonomy" id="131215"/>
    <lineage>
        <taxon>Eukaryota</taxon>
        <taxon>Metazoa</taxon>
        <taxon>Ecdysozoa</taxon>
        <taxon>Arthropoda</taxon>
        <taxon>Hexapoda</taxon>
        <taxon>Insecta</taxon>
        <taxon>Pterygota</taxon>
        <taxon>Neoptera</taxon>
        <taxon>Endopterygota</taxon>
        <taxon>Hymenoptera</taxon>
        <taxon>Apocrita</taxon>
        <taxon>Proctotrupomorpha</taxon>
        <taxon>Chalcidoidea</taxon>
        <taxon>Aphelinidae</taxon>
        <taxon>Aphelininae</taxon>
        <taxon>Eretmocerus</taxon>
    </lineage>
</organism>
<reference evidence="1" key="1">
    <citation type="submission" date="2023-04" db="EMBL/GenBank/DDBJ databases">
        <title>A chromosome-level genome assembly of the parasitoid wasp Eretmocerus hayati.</title>
        <authorList>
            <person name="Zhong Y."/>
            <person name="Liu S."/>
            <person name="Liu Y."/>
        </authorList>
    </citation>
    <scope>NUCLEOTIDE SEQUENCE</scope>
    <source>
        <strain evidence="1">ZJU_SS_LIU_2023</strain>
    </source>
</reference>
<name>A0ACC2Q027_9HYME</name>
<accession>A0ACC2Q027</accession>